<dbReference type="SUPFAM" id="SSF48317">
    <property type="entry name" value="Acid phosphatase/Vanadium-dependent haloperoxidase"/>
    <property type="match status" value="1"/>
</dbReference>
<keyword evidence="4 6" id="KW-1133">Transmembrane helix</keyword>
<feature type="transmembrane region" description="Helical" evidence="6">
    <location>
        <begin position="12"/>
        <end position="33"/>
    </location>
</feature>
<dbReference type="SMART" id="SM00014">
    <property type="entry name" value="acidPPc"/>
    <property type="match status" value="1"/>
</dbReference>
<protein>
    <recommendedName>
        <fullName evidence="7">Phosphatidic acid phosphatase type 2/haloperoxidase domain-containing protein</fullName>
    </recommendedName>
</protein>
<dbReference type="EMBL" id="JAAAUY010001010">
    <property type="protein sequence ID" value="KAF9324895.1"/>
    <property type="molecule type" value="Genomic_DNA"/>
</dbReference>
<dbReference type="InterPro" id="IPR036938">
    <property type="entry name" value="PAP2/HPO_sf"/>
</dbReference>
<feature type="transmembrane region" description="Helical" evidence="6">
    <location>
        <begin position="94"/>
        <end position="112"/>
    </location>
</feature>
<dbReference type="GO" id="GO:0016020">
    <property type="term" value="C:membrane"/>
    <property type="evidence" value="ECO:0007669"/>
    <property type="project" value="UniProtKB-SubCell"/>
</dbReference>
<dbReference type="Proteomes" id="UP000696485">
    <property type="component" value="Unassembled WGS sequence"/>
</dbReference>
<comment type="caution">
    <text evidence="8">The sequence shown here is derived from an EMBL/GenBank/DDBJ whole genome shotgun (WGS) entry which is preliminary data.</text>
</comment>
<dbReference type="GO" id="GO:0008195">
    <property type="term" value="F:phosphatidate phosphatase activity"/>
    <property type="evidence" value="ECO:0007669"/>
    <property type="project" value="TreeGrafter"/>
</dbReference>
<feature type="transmembrane region" description="Helical" evidence="6">
    <location>
        <begin position="191"/>
        <end position="209"/>
    </location>
</feature>
<evidence type="ECO:0000256" key="1">
    <source>
        <dbReference type="ARBA" id="ARBA00004141"/>
    </source>
</evidence>
<dbReference type="InterPro" id="IPR000326">
    <property type="entry name" value="PAP2/HPO"/>
</dbReference>
<keyword evidence="5 6" id="KW-0472">Membrane</keyword>
<reference evidence="8" key="1">
    <citation type="journal article" date="2020" name="Fungal Divers.">
        <title>Resolving the Mortierellaceae phylogeny through synthesis of multi-gene phylogenetics and phylogenomics.</title>
        <authorList>
            <person name="Vandepol N."/>
            <person name="Liber J."/>
            <person name="Desiro A."/>
            <person name="Na H."/>
            <person name="Kennedy M."/>
            <person name="Barry K."/>
            <person name="Grigoriev I.V."/>
            <person name="Miller A.N."/>
            <person name="O'Donnell K."/>
            <person name="Stajich J.E."/>
            <person name="Bonito G."/>
        </authorList>
    </citation>
    <scope>NUCLEOTIDE SEQUENCE</scope>
    <source>
        <strain evidence="8">NVP1</strain>
    </source>
</reference>
<feature type="domain" description="Phosphatidic acid phosphatase type 2/haloperoxidase" evidence="7">
    <location>
        <begin position="93"/>
        <end position="206"/>
    </location>
</feature>
<feature type="transmembrane region" description="Helical" evidence="6">
    <location>
        <begin position="60"/>
        <end position="82"/>
    </location>
</feature>
<dbReference type="Gene3D" id="1.20.144.10">
    <property type="entry name" value="Phosphatidic acid phosphatase type 2/haloperoxidase"/>
    <property type="match status" value="2"/>
</dbReference>
<dbReference type="InterPro" id="IPR043216">
    <property type="entry name" value="PAP-like"/>
</dbReference>
<evidence type="ECO:0000259" key="7">
    <source>
        <dbReference type="SMART" id="SM00014"/>
    </source>
</evidence>
<sequence>MWAKFREPSVRLVCSYLFDWIFCIVLLALFFLLNRLEPFHRPFSVQNTAIMYPYIDSERIPIWALALIVIVFPVLVIAVIGLGVRRSPYDVHNGILGLLVSVLLTTMFTQVIKVTVGKQRPDFLARCKPMMNGVPLVYDQPLTLWTVDVCSQTNHLILKDGMRSFPSGHASSAILVAISRMMDFRHSALDVTWGAVIGLVFAVFAYLQYYPPLTAAKCEVPYPPRDFSYLARDTQVDVHDQEPGRLESAIGIRPNDHFVDESQTQTQ</sequence>
<evidence type="ECO:0000256" key="3">
    <source>
        <dbReference type="ARBA" id="ARBA00022692"/>
    </source>
</evidence>
<dbReference type="Pfam" id="PF01569">
    <property type="entry name" value="PAP2"/>
    <property type="match status" value="1"/>
</dbReference>
<name>A0A9P5SCB5_9FUNG</name>
<dbReference type="GO" id="GO:0006644">
    <property type="term" value="P:phospholipid metabolic process"/>
    <property type="evidence" value="ECO:0007669"/>
    <property type="project" value="InterPro"/>
</dbReference>
<proteinExistence type="inferred from homology"/>
<dbReference type="GO" id="GO:0046839">
    <property type="term" value="P:phospholipid dephosphorylation"/>
    <property type="evidence" value="ECO:0007669"/>
    <property type="project" value="TreeGrafter"/>
</dbReference>
<keyword evidence="9" id="KW-1185">Reference proteome</keyword>
<dbReference type="AlphaFoldDB" id="A0A9P5SCB5"/>
<evidence type="ECO:0000313" key="8">
    <source>
        <dbReference type="EMBL" id="KAF9324895.1"/>
    </source>
</evidence>
<dbReference type="CDD" id="cd03390">
    <property type="entry name" value="PAP2_containing_1_like"/>
    <property type="match status" value="1"/>
</dbReference>
<comment type="subcellular location">
    <subcellularLocation>
        <location evidence="1">Membrane</location>
        <topology evidence="1">Multi-pass membrane protein</topology>
    </subcellularLocation>
</comment>
<gene>
    <name evidence="8" type="ORF">BG006_000138</name>
</gene>
<dbReference type="PANTHER" id="PTHR10165:SF35">
    <property type="entry name" value="RE23632P"/>
    <property type="match status" value="1"/>
</dbReference>
<dbReference type="PANTHER" id="PTHR10165">
    <property type="entry name" value="LIPID PHOSPHATE PHOSPHATASE"/>
    <property type="match status" value="1"/>
</dbReference>
<evidence type="ECO:0000256" key="2">
    <source>
        <dbReference type="ARBA" id="ARBA00008816"/>
    </source>
</evidence>
<organism evidence="8 9">
    <name type="scientific">Podila minutissima</name>
    <dbReference type="NCBI Taxonomy" id="64525"/>
    <lineage>
        <taxon>Eukaryota</taxon>
        <taxon>Fungi</taxon>
        <taxon>Fungi incertae sedis</taxon>
        <taxon>Mucoromycota</taxon>
        <taxon>Mortierellomycotina</taxon>
        <taxon>Mortierellomycetes</taxon>
        <taxon>Mortierellales</taxon>
        <taxon>Mortierellaceae</taxon>
        <taxon>Podila</taxon>
    </lineage>
</organism>
<evidence type="ECO:0000256" key="5">
    <source>
        <dbReference type="ARBA" id="ARBA00023136"/>
    </source>
</evidence>
<keyword evidence="3 6" id="KW-0812">Transmembrane</keyword>
<evidence type="ECO:0000256" key="4">
    <source>
        <dbReference type="ARBA" id="ARBA00022989"/>
    </source>
</evidence>
<evidence type="ECO:0000256" key="6">
    <source>
        <dbReference type="SAM" id="Phobius"/>
    </source>
</evidence>
<comment type="similarity">
    <text evidence="2">Belongs to the PA-phosphatase related phosphoesterase family.</text>
</comment>
<accession>A0A9P5SCB5</accession>
<evidence type="ECO:0000313" key="9">
    <source>
        <dbReference type="Proteomes" id="UP000696485"/>
    </source>
</evidence>